<dbReference type="PANTHER" id="PTHR14957">
    <property type="entry name" value="UBIQUITIN-LIKE-CONJUGATING ENZYME ATG10"/>
    <property type="match status" value="1"/>
</dbReference>
<evidence type="ECO:0000313" key="9">
    <source>
        <dbReference type="Proteomes" id="UP000316270"/>
    </source>
</evidence>
<dbReference type="Gene3D" id="3.30.1460.50">
    <property type="match status" value="1"/>
</dbReference>
<organism evidence="8 9">
    <name type="scientific">Venturia effusa</name>
    <dbReference type="NCBI Taxonomy" id="50376"/>
    <lineage>
        <taxon>Eukaryota</taxon>
        <taxon>Fungi</taxon>
        <taxon>Dikarya</taxon>
        <taxon>Ascomycota</taxon>
        <taxon>Pezizomycotina</taxon>
        <taxon>Dothideomycetes</taxon>
        <taxon>Pleosporomycetidae</taxon>
        <taxon>Venturiales</taxon>
        <taxon>Venturiaceae</taxon>
        <taxon>Venturia</taxon>
    </lineage>
</organism>
<evidence type="ECO:0000256" key="6">
    <source>
        <dbReference type="ARBA" id="ARBA00023006"/>
    </source>
</evidence>
<dbReference type="GO" id="GO:0061651">
    <property type="term" value="F:Atg12 conjugating enzyme activity"/>
    <property type="evidence" value="ECO:0007669"/>
    <property type="project" value="TreeGrafter"/>
</dbReference>
<protein>
    <recommendedName>
        <fullName evidence="2">Ubiquitin-like-conjugating enzyme ATG10</fullName>
    </recommendedName>
    <alternativeName>
        <fullName evidence="7">Autophagy-related protein 10</fullName>
    </alternativeName>
</protein>
<keyword evidence="4" id="KW-0833">Ubl conjugation pathway</keyword>
<dbReference type="Proteomes" id="UP000316270">
    <property type="component" value="Chromosome 8"/>
</dbReference>
<dbReference type="AlphaFoldDB" id="A0A517LAB6"/>
<comment type="similarity">
    <text evidence="1">Belongs to the ATG10 family.</text>
</comment>
<evidence type="ECO:0000256" key="3">
    <source>
        <dbReference type="ARBA" id="ARBA00022679"/>
    </source>
</evidence>
<proteinExistence type="inferred from homology"/>
<keyword evidence="6" id="KW-0072">Autophagy</keyword>
<dbReference type="EMBL" id="CP042192">
    <property type="protein sequence ID" value="QDS72576.1"/>
    <property type="molecule type" value="Genomic_DNA"/>
</dbReference>
<keyword evidence="5" id="KW-0653">Protein transport</keyword>
<evidence type="ECO:0000256" key="2">
    <source>
        <dbReference type="ARBA" id="ARBA00021099"/>
    </source>
</evidence>
<sequence length="223" mass="25091">MTSLPNYPFLDKHEFQLICENFAASFERRDTGTSGWRNVQCKIVDDECYLRISRAGIAATTKQDIDLPGDTTSEIADADEIVEEFDEEALPRQAHGHERQKEFTIEYDIFLSPSYAVPILYFLVRDGDGQWFTDVEKIYLLLVPEVHRHQMRDVGIMGGLSMANHPITDIPAFFIHPCRTADAMREVAGSRAISSKEYMMLWMGIIGGSVGLNAPSSLALQQA</sequence>
<evidence type="ECO:0000313" key="8">
    <source>
        <dbReference type="EMBL" id="QDS72576.1"/>
    </source>
</evidence>
<dbReference type="GO" id="GO:0000045">
    <property type="term" value="P:autophagosome assembly"/>
    <property type="evidence" value="ECO:0007669"/>
    <property type="project" value="TreeGrafter"/>
</dbReference>
<dbReference type="PANTHER" id="PTHR14957:SF1">
    <property type="entry name" value="UBIQUITIN-LIKE-CONJUGATING ENZYME ATG10"/>
    <property type="match status" value="1"/>
</dbReference>
<evidence type="ECO:0000256" key="5">
    <source>
        <dbReference type="ARBA" id="ARBA00022927"/>
    </source>
</evidence>
<dbReference type="STRING" id="50376.A0A517LAB6"/>
<dbReference type="GO" id="GO:0015031">
    <property type="term" value="P:protein transport"/>
    <property type="evidence" value="ECO:0007669"/>
    <property type="project" value="UniProtKB-KW"/>
</dbReference>
<reference evidence="8 9" key="1">
    <citation type="submission" date="2019-07" db="EMBL/GenBank/DDBJ databases">
        <title>Finished genome of Venturia effusa.</title>
        <authorList>
            <person name="Young C.A."/>
            <person name="Cox M.P."/>
            <person name="Ganley A.R.D."/>
            <person name="David W.J."/>
        </authorList>
    </citation>
    <scope>NUCLEOTIDE SEQUENCE [LARGE SCALE GENOMIC DNA]</scope>
    <source>
        <strain evidence="9">albino</strain>
    </source>
</reference>
<keyword evidence="9" id="KW-1185">Reference proteome</keyword>
<keyword evidence="3" id="KW-0808">Transferase</keyword>
<evidence type="ECO:0000256" key="4">
    <source>
        <dbReference type="ARBA" id="ARBA00022786"/>
    </source>
</evidence>
<dbReference type="GO" id="GO:0000422">
    <property type="term" value="P:autophagy of mitochondrion"/>
    <property type="evidence" value="ECO:0007669"/>
    <property type="project" value="TreeGrafter"/>
</dbReference>
<accession>A0A517LAB6</accession>
<evidence type="ECO:0000256" key="7">
    <source>
        <dbReference type="ARBA" id="ARBA00029833"/>
    </source>
</evidence>
<name>A0A517LAB6_9PEZI</name>
<dbReference type="Pfam" id="PF03987">
    <property type="entry name" value="Autophagy_act_C"/>
    <property type="match status" value="1"/>
</dbReference>
<dbReference type="GO" id="GO:0032446">
    <property type="term" value="P:protein modification by small protein conjugation"/>
    <property type="evidence" value="ECO:0007669"/>
    <property type="project" value="TreeGrafter"/>
</dbReference>
<keyword evidence="5" id="KW-0813">Transport</keyword>
<gene>
    <name evidence="8" type="ORF">FKW77_000907</name>
</gene>
<dbReference type="OrthoDB" id="4089664at2759"/>
<evidence type="ECO:0000256" key="1">
    <source>
        <dbReference type="ARBA" id="ARBA00005696"/>
    </source>
</evidence>
<dbReference type="InterPro" id="IPR007135">
    <property type="entry name" value="Atg3/Atg10"/>
</dbReference>
<dbReference type="GO" id="GO:0005829">
    <property type="term" value="C:cytosol"/>
    <property type="evidence" value="ECO:0007669"/>
    <property type="project" value="TreeGrafter"/>
</dbReference>